<dbReference type="Gene3D" id="1.20.245.10">
    <property type="entry name" value="Lipoxygenase-1, Domain 5"/>
    <property type="match status" value="1"/>
</dbReference>
<evidence type="ECO:0000256" key="18">
    <source>
        <dbReference type="RuleBase" id="RU003975"/>
    </source>
</evidence>
<dbReference type="GO" id="GO:0016165">
    <property type="term" value="F:linoleate 13S-lipoxygenase activity"/>
    <property type="evidence" value="ECO:0007669"/>
    <property type="project" value="UniProtKB-ARBA"/>
</dbReference>
<dbReference type="InterPro" id="IPR001246">
    <property type="entry name" value="LipOase_plant"/>
</dbReference>
<evidence type="ECO:0000256" key="10">
    <source>
        <dbReference type="ARBA" id="ARBA00022946"/>
    </source>
</evidence>
<evidence type="ECO:0000256" key="1">
    <source>
        <dbReference type="ARBA" id="ARBA00001962"/>
    </source>
</evidence>
<dbReference type="PROSITE" id="PS51393">
    <property type="entry name" value="LIPOXYGENASE_3"/>
    <property type="match status" value="1"/>
</dbReference>
<evidence type="ECO:0000256" key="12">
    <source>
        <dbReference type="ARBA" id="ARBA00023002"/>
    </source>
</evidence>
<comment type="caution">
    <text evidence="16">Lacks conserved residue(s) required for the propagation of feature annotation.</text>
</comment>
<dbReference type="InterPro" id="IPR020833">
    <property type="entry name" value="LipOase_Fe_BS"/>
</dbReference>
<dbReference type="GO" id="GO:0006633">
    <property type="term" value="P:fatty acid biosynthetic process"/>
    <property type="evidence" value="ECO:0007669"/>
    <property type="project" value="UniProtKB-KW"/>
</dbReference>
<dbReference type="FunFam" id="1.20.245.10:FF:000002">
    <property type="entry name" value="Lipoxygenase"/>
    <property type="match status" value="1"/>
</dbReference>
<keyword evidence="8 18" id="KW-0925">Oxylipin biosynthesis</keyword>
<comment type="subcellular location">
    <subcellularLocation>
        <location evidence="2">Plastid</location>
        <location evidence="2">Chloroplast</location>
    </subcellularLocation>
</comment>
<evidence type="ECO:0000256" key="6">
    <source>
        <dbReference type="ARBA" id="ARBA00022640"/>
    </source>
</evidence>
<feature type="region of interest" description="Disordered" evidence="19">
    <location>
        <begin position="264"/>
        <end position="301"/>
    </location>
</feature>
<comment type="pathway">
    <text evidence="18">Lipid metabolism; oxylipin biosynthesis.</text>
</comment>
<comment type="cofactor">
    <cofactor evidence="1 17">
        <name>Fe cation</name>
        <dbReference type="ChEBI" id="CHEBI:24875"/>
    </cofactor>
</comment>
<dbReference type="PROSITE" id="PS00081">
    <property type="entry name" value="LIPOXYGENASE_2"/>
    <property type="match status" value="1"/>
</dbReference>
<evidence type="ECO:0000256" key="2">
    <source>
        <dbReference type="ARBA" id="ARBA00004229"/>
    </source>
</evidence>
<keyword evidence="14" id="KW-0443">Lipid metabolism</keyword>
<dbReference type="InterPro" id="IPR036392">
    <property type="entry name" value="PLAT/LH2_dom_sf"/>
</dbReference>
<keyword evidence="6" id="KW-0934">Plastid</keyword>
<dbReference type="Pfam" id="PF00305">
    <property type="entry name" value="Lipoxygenase"/>
    <property type="match status" value="1"/>
</dbReference>
<dbReference type="Gene3D" id="2.60.60.20">
    <property type="entry name" value="PLAT/LH2 domain"/>
    <property type="match status" value="1"/>
</dbReference>
<evidence type="ECO:0000256" key="15">
    <source>
        <dbReference type="ARBA" id="ARBA00023160"/>
    </source>
</evidence>
<dbReference type="GO" id="GO:0009507">
    <property type="term" value="C:chloroplast"/>
    <property type="evidence" value="ECO:0007669"/>
    <property type="project" value="UniProtKB-SubCell"/>
</dbReference>
<evidence type="ECO:0000256" key="14">
    <source>
        <dbReference type="ARBA" id="ARBA00023098"/>
    </source>
</evidence>
<dbReference type="BRENDA" id="1.13.11.12">
    <property type="organism ID" value="15136"/>
</dbReference>
<evidence type="ECO:0000256" key="8">
    <source>
        <dbReference type="ARBA" id="ARBA00022767"/>
    </source>
</evidence>
<keyword evidence="4 18" id="KW-0444">Lipid biosynthesis</keyword>
<dbReference type="Gene3D" id="4.10.372.10">
    <property type="entry name" value="Lipoxygenase-1, Domain 3"/>
    <property type="match status" value="1"/>
</dbReference>
<dbReference type="GO" id="GO:0031408">
    <property type="term" value="P:oxylipin biosynthetic process"/>
    <property type="evidence" value="ECO:0007669"/>
    <property type="project" value="UniProtKB-UniRule"/>
</dbReference>
<dbReference type="GO" id="GO:0034440">
    <property type="term" value="P:lipid oxidation"/>
    <property type="evidence" value="ECO:0007669"/>
    <property type="project" value="InterPro"/>
</dbReference>
<evidence type="ECO:0000256" key="4">
    <source>
        <dbReference type="ARBA" id="ARBA00022516"/>
    </source>
</evidence>
<reference evidence="22" key="1">
    <citation type="journal article" date="2016" name="PLoS ONE">
        <title>Heterologous Expression and Biochemical Characterization of Two Lipoxygenases in Oriental Melon, Cucumis melo var. makuwa Makino.</title>
        <authorList>
            <person name="Cao S."/>
            <person name="Chen H."/>
            <person name="Zhang C."/>
            <person name="Tang Y."/>
            <person name="Liu J."/>
            <person name="Qi H."/>
        </authorList>
    </citation>
    <scope>NUCLEOTIDE SEQUENCE</scope>
</reference>
<dbReference type="InterPro" id="IPR036226">
    <property type="entry name" value="LipOase_C_sf"/>
</dbReference>
<accession>A0A125S6K7</accession>
<dbReference type="InterPro" id="IPR020834">
    <property type="entry name" value="LipOase_CS"/>
</dbReference>
<dbReference type="InterPro" id="IPR000907">
    <property type="entry name" value="LipOase"/>
</dbReference>
<dbReference type="SMART" id="SM00308">
    <property type="entry name" value="LH2"/>
    <property type="match status" value="1"/>
</dbReference>
<evidence type="ECO:0000256" key="17">
    <source>
        <dbReference type="RuleBase" id="RU003974"/>
    </source>
</evidence>
<gene>
    <name evidence="22" type="primary">LOX10</name>
</gene>
<dbReference type="CDD" id="cd01751">
    <property type="entry name" value="PLAT_LH2"/>
    <property type="match status" value="1"/>
</dbReference>
<dbReference type="AlphaFoldDB" id="A0A125S6K7"/>
<feature type="domain" description="Lipoxygenase" evidence="21">
    <location>
        <begin position="208"/>
        <end position="902"/>
    </location>
</feature>
<evidence type="ECO:0000313" key="22">
    <source>
        <dbReference type="EMBL" id="AME15768.1"/>
    </source>
</evidence>
<organism evidence="22">
    <name type="scientific">Cucumis melo var. makuwa</name>
    <name type="common">Oriental melon</name>
    <dbReference type="NCBI Taxonomy" id="1194695"/>
    <lineage>
        <taxon>Eukaryota</taxon>
        <taxon>Viridiplantae</taxon>
        <taxon>Streptophyta</taxon>
        <taxon>Embryophyta</taxon>
        <taxon>Tracheophyta</taxon>
        <taxon>Spermatophyta</taxon>
        <taxon>Magnoliopsida</taxon>
        <taxon>eudicotyledons</taxon>
        <taxon>Gunneridae</taxon>
        <taxon>Pentapetalae</taxon>
        <taxon>rosids</taxon>
        <taxon>fabids</taxon>
        <taxon>Cucurbitales</taxon>
        <taxon>Cucurbitaceae</taxon>
        <taxon>Benincaseae</taxon>
        <taxon>Cucumis</taxon>
    </lineage>
</organism>
<evidence type="ECO:0000259" key="20">
    <source>
        <dbReference type="PROSITE" id="PS50095"/>
    </source>
</evidence>
<evidence type="ECO:0000256" key="3">
    <source>
        <dbReference type="ARBA" id="ARBA00009419"/>
    </source>
</evidence>
<comment type="similarity">
    <text evidence="3 17">Belongs to the lipoxygenase family.</text>
</comment>
<keyword evidence="10" id="KW-0809">Transit peptide</keyword>
<dbReference type="InterPro" id="IPR001024">
    <property type="entry name" value="PLAT/LH2_dom"/>
</dbReference>
<dbReference type="InterPro" id="IPR042057">
    <property type="entry name" value="Lipoxy_PLAT/LH2"/>
</dbReference>
<dbReference type="PRINTS" id="PR00087">
    <property type="entry name" value="LIPOXYGENASE"/>
</dbReference>
<keyword evidence="13 17" id="KW-0408">Iron</keyword>
<evidence type="ECO:0000259" key="21">
    <source>
        <dbReference type="PROSITE" id="PS51393"/>
    </source>
</evidence>
<dbReference type="Gene3D" id="3.10.450.60">
    <property type="match status" value="1"/>
</dbReference>
<dbReference type="SUPFAM" id="SSF49723">
    <property type="entry name" value="Lipase/lipooxygenase domain (PLAT/LH2 domain)"/>
    <property type="match status" value="1"/>
</dbReference>
<dbReference type="EMBL" id="KT613843">
    <property type="protein sequence ID" value="AME15768.1"/>
    <property type="molecule type" value="mRNA"/>
</dbReference>
<dbReference type="EC" id="1.13.11.-" evidence="18"/>
<name>A0A125S6K7_CUCMM</name>
<evidence type="ECO:0000256" key="19">
    <source>
        <dbReference type="SAM" id="MobiDB-lite"/>
    </source>
</evidence>
<keyword evidence="7 17" id="KW-0479">Metal-binding</keyword>
<keyword evidence="11 17" id="KW-0223">Dioxygenase</keyword>
<dbReference type="SUPFAM" id="SSF48484">
    <property type="entry name" value="Lipoxigenase"/>
    <property type="match status" value="1"/>
</dbReference>
<evidence type="ECO:0000256" key="13">
    <source>
        <dbReference type="ARBA" id="ARBA00023004"/>
    </source>
</evidence>
<dbReference type="Pfam" id="PF01477">
    <property type="entry name" value="PLAT"/>
    <property type="match status" value="1"/>
</dbReference>
<evidence type="ECO:0000256" key="11">
    <source>
        <dbReference type="ARBA" id="ARBA00022964"/>
    </source>
</evidence>
<dbReference type="Gene3D" id="4.10.375.10">
    <property type="entry name" value="Lipoxygenase-1, Domain 2"/>
    <property type="match status" value="1"/>
</dbReference>
<sequence length="902" mass="102301">MLKSHHVSSNSSLEAAVFVNPKLFLLSNAKTTLLPVRWEGGRQNAKSHRLRLAGRPATVIKASSVASSTEKAVAVKAFVTVKRVLGTGLYLERGLDEIADLFGKSIILELVSAEVDPVTGLEKATIRKYAHKEETERDEIIYEADFEIPPDFGSIGAIFVENEHHKEIFLKDVVIEGLPSGPLNFVCSSWVNEKDHPDSKRIFFTTKSYLPSNTPEGLKRLREEELKALQGDGVGQREVHERIYDYDVYNDLGDPDKNLKLKRPVLGGKQFPYPRRCRTGRPRSKEDPLSESRSSDNYVPRDEAFSPVKQATFSVKTLNSLLKGLIPALESVSTDTDIRFPHFPAIDDLYDNGVPLPAAKGGWKQIATALPRLIDSVVDRAEDFLRFVPPETFDKDKFFWFRDEEFARQTLAGLNPYSIRLVTEWPLKSKLDPAVYGDPTSKITNEIVEQQIKGFMTLDEALKNKKLFILDYHDLFLPYVAKVRKLKGTTLYGSRTLFFLHNDSTLRPLAIELTRPPIDGKPQWKEVFTPFWDATRIWLWRIAKAHVLAHDSGYHQLVSHWLRTHCCVEPYIIASNRQLSAMHPIYRLLHPHFRYTMEINALARQSLINADGIIESCFSPGKYSVEFSSVAYKAQWQFNLEALPADLINRGLAVEDPNAPHGLKLAIEDYPFANDGLILWDAIKEWATEYVNYYYPDPSLVKADEELQAWWNEIRTEGHADKKDEPWWPVLNTPEDLINIVTTIMWVPSGHHAAVNFGQYSFAGYFPNRPSIARINVPLEDVNEEKWENFINKPEHVLLETFPTQLQATKVTAVLNILSSHSPDEEYMGKDIEAAWADEPFIKGAFEKFSGKLKELEGIIDERNADRNLKNRHGAGVAPYRLLKPESGPGVTGQGVPYSISI</sequence>
<dbReference type="UniPathway" id="UPA00382"/>
<feature type="domain" description="PLAT" evidence="20">
    <location>
        <begin position="85"/>
        <end position="205"/>
    </location>
</feature>
<evidence type="ECO:0000256" key="9">
    <source>
        <dbReference type="ARBA" id="ARBA00022832"/>
    </source>
</evidence>
<dbReference type="PROSITE" id="PS50095">
    <property type="entry name" value="PLAT"/>
    <property type="match status" value="1"/>
</dbReference>
<dbReference type="PROSITE" id="PS00711">
    <property type="entry name" value="LIPOXYGENASE_1"/>
    <property type="match status" value="1"/>
</dbReference>
<feature type="compositionally biased region" description="Basic and acidic residues" evidence="19">
    <location>
        <begin position="283"/>
        <end position="301"/>
    </location>
</feature>
<keyword evidence="9" id="KW-0276">Fatty acid metabolism</keyword>
<dbReference type="PANTHER" id="PTHR11771">
    <property type="entry name" value="LIPOXYGENASE"/>
    <property type="match status" value="1"/>
</dbReference>
<dbReference type="GO" id="GO:0046872">
    <property type="term" value="F:metal ion binding"/>
    <property type="evidence" value="ECO:0007669"/>
    <property type="project" value="UniProtKB-UniRule"/>
</dbReference>
<comment type="function">
    <text evidence="18">Plant lipoxygenase may be involved in a number of diverse aspects of plant physiology including growth and development, pest resistance, and senescence or responses to wounding.</text>
</comment>
<protein>
    <recommendedName>
        <fullName evidence="18">Lipoxygenase</fullName>
        <ecNumber evidence="18">1.13.11.-</ecNumber>
    </recommendedName>
</protein>
<proteinExistence type="evidence at transcript level"/>
<evidence type="ECO:0000256" key="16">
    <source>
        <dbReference type="PROSITE-ProRule" id="PRU00152"/>
    </source>
</evidence>
<dbReference type="InterPro" id="IPR027433">
    <property type="entry name" value="Lipoxygenase_dom_3"/>
</dbReference>
<dbReference type="FunFam" id="3.10.450.60:FF:000005">
    <property type="entry name" value="Lipoxygenase"/>
    <property type="match status" value="1"/>
</dbReference>
<keyword evidence="15 18" id="KW-0275">Fatty acid biosynthesis</keyword>
<evidence type="ECO:0000256" key="7">
    <source>
        <dbReference type="ARBA" id="ARBA00022723"/>
    </source>
</evidence>
<evidence type="ECO:0000256" key="5">
    <source>
        <dbReference type="ARBA" id="ARBA00022528"/>
    </source>
</evidence>
<keyword evidence="12 17" id="KW-0560">Oxidoreductase</keyword>
<keyword evidence="5" id="KW-0150">Chloroplast</keyword>
<dbReference type="PRINTS" id="PR00468">
    <property type="entry name" value="PLTLPOXGNASE"/>
</dbReference>
<dbReference type="InterPro" id="IPR013819">
    <property type="entry name" value="LipOase_C"/>
</dbReference>